<protein>
    <submittedName>
        <fullName evidence="1">Uncharacterized protein</fullName>
    </submittedName>
</protein>
<comment type="caution">
    <text evidence="1">The sequence shown here is derived from an EMBL/GenBank/DDBJ whole genome shotgun (WGS) entry which is preliminary data.</text>
</comment>
<dbReference type="Proteomes" id="UP000567885">
    <property type="component" value="Unassembled WGS sequence"/>
</dbReference>
<dbReference type="EMBL" id="JAAGWQ010000095">
    <property type="protein sequence ID" value="KAF5668079.1"/>
    <property type="molecule type" value="Genomic_DNA"/>
</dbReference>
<proteinExistence type="predicted"/>
<evidence type="ECO:0000313" key="2">
    <source>
        <dbReference type="Proteomes" id="UP000567885"/>
    </source>
</evidence>
<sequence length="184" mass="21744">MTQPTSEYYIGNVPATPRSANEVMNDESGRNDIHRHRSRCYWSFPYKSSIEEDKRWKFDDFRRLQLPIWEYDPAEQAFMRTGSVECLQEMFKVHIQNNASEDKPFRFLIIGPFEIGTVPWFDFRRLISDLQAKFDLDHNDHSVLPEDPSLNSLEAIYEKEWRSEDLPFPTRAVEMTGATGFRRA</sequence>
<evidence type="ECO:0000313" key="1">
    <source>
        <dbReference type="EMBL" id="KAF5668079.1"/>
    </source>
</evidence>
<dbReference type="AlphaFoldDB" id="A0A8H5T9E6"/>
<accession>A0A8H5T9E6</accession>
<name>A0A8H5T9E6_FUSHE</name>
<organism evidence="1 2">
    <name type="scientific">Fusarium heterosporum</name>
    <dbReference type="NCBI Taxonomy" id="42747"/>
    <lineage>
        <taxon>Eukaryota</taxon>
        <taxon>Fungi</taxon>
        <taxon>Dikarya</taxon>
        <taxon>Ascomycota</taxon>
        <taxon>Pezizomycotina</taxon>
        <taxon>Sordariomycetes</taxon>
        <taxon>Hypocreomycetidae</taxon>
        <taxon>Hypocreales</taxon>
        <taxon>Nectriaceae</taxon>
        <taxon>Fusarium</taxon>
        <taxon>Fusarium heterosporum species complex</taxon>
    </lineage>
</organism>
<keyword evidence="2" id="KW-1185">Reference proteome</keyword>
<reference evidence="1 2" key="1">
    <citation type="submission" date="2020-05" db="EMBL/GenBank/DDBJ databases">
        <title>Identification and distribution of gene clusters putatively required for synthesis of sphingolipid metabolism inhibitors in phylogenetically diverse species of the filamentous fungus Fusarium.</title>
        <authorList>
            <person name="Kim H.-S."/>
            <person name="Busman M."/>
            <person name="Brown D.W."/>
            <person name="Divon H."/>
            <person name="Uhlig S."/>
            <person name="Proctor R.H."/>
        </authorList>
    </citation>
    <scope>NUCLEOTIDE SEQUENCE [LARGE SCALE GENOMIC DNA]</scope>
    <source>
        <strain evidence="1 2">NRRL 20693</strain>
    </source>
</reference>
<gene>
    <name evidence="1" type="ORF">FHETE_5345</name>
</gene>
<dbReference type="OrthoDB" id="5103079at2759"/>